<gene>
    <name evidence="1" type="ORF">AVEN_81934_1</name>
</gene>
<name>A0A4Y2SJH2_ARAVE</name>
<dbReference type="Proteomes" id="UP000499080">
    <property type="component" value="Unassembled WGS sequence"/>
</dbReference>
<reference evidence="1 2" key="1">
    <citation type="journal article" date="2019" name="Sci. Rep.">
        <title>Orb-weaving spider Araneus ventricosus genome elucidates the spidroin gene catalogue.</title>
        <authorList>
            <person name="Kono N."/>
            <person name="Nakamura H."/>
            <person name="Ohtoshi R."/>
            <person name="Moran D.A.P."/>
            <person name="Shinohara A."/>
            <person name="Yoshida Y."/>
            <person name="Fujiwara M."/>
            <person name="Mori M."/>
            <person name="Tomita M."/>
            <person name="Arakawa K."/>
        </authorList>
    </citation>
    <scope>NUCLEOTIDE SEQUENCE [LARGE SCALE GENOMIC DNA]</scope>
</reference>
<dbReference type="AlphaFoldDB" id="A0A4Y2SJH2"/>
<protein>
    <submittedName>
        <fullName evidence="1">Uncharacterized protein</fullName>
    </submittedName>
</protein>
<proteinExistence type="predicted"/>
<evidence type="ECO:0000313" key="2">
    <source>
        <dbReference type="Proteomes" id="UP000499080"/>
    </source>
</evidence>
<organism evidence="1 2">
    <name type="scientific">Araneus ventricosus</name>
    <name type="common">Orbweaver spider</name>
    <name type="synonym">Epeira ventricosa</name>
    <dbReference type="NCBI Taxonomy" id="182803"/>
    <lineage>
        <taxon>Eukaryota</taxon>
        <taxon>Metazoa</taxon>
        <taxon>Ecdysozoa</taxon>
        <taxon>Arthropoda</taxon>
        <taxon>Chelicerata</taxon>
        <taxon>Arachnida</taxon>
        <taxon>Araneae</taxon>
        <taxon>Araneomorphae</taxon>
        <taxon>Entelegynae</taxon>
        <taxon>Araneoidea</taxon>
        <taxon>Araneidae</taxon>
        <taxon>Araneus</taxon>
    </lineage>
</organism>
<accession>A0A4Y2SJH2</accession>
<dbReference type="EMBL" id="BGPR01021949">
    <property type="protein sequence ID" value="GBN87756.1"/>
    <property type="molecule type" value="Genomic_DNA"/>
</dbReference>
<keyword evidence="2" id="KW-1185">Reference proteome</keyword>
<evidence type="ECO:0000313" key="1">
    <source>
        <dbReference type="EMBL" id="GBN87756.1"/>
    </source>
</evidence>
<comment type="caution">
    <text evidence="1">The sequence shown here is derived from an EMBL/GenBank/DDBJ whole genome shotgun (WGS) entry which is preliminary data.</text>
</comment>
<sequence>MAGLKSSKCRGRIFGDCNTVKLRLTVPRLTVSFCHPSSSKRNLIRHFCSLLWATSRSRVPVDGAAIASNVRESSDREQEENDEARMRIMNEAGLVFQGQDTR</sequence>